<proteinExistence type="inferred from homology"/>
<evidence type="ECO:0000256" key="4">
    <source>
        <dbReference type="ARBA" id="ARBA00022490"/>
    </source>
</evidence>
<dbReference type="InterPro" id="IPR006203">
    <property type="entry name" value="GHMP_knse_ATP-bd_CS"/>
</dbReference>
<dbReference type="InterPro" id="IPR020568">
    <property type="entry name" value="Ribosomal_Su5_D2-typ_SF"/>
</dbReference>
<reference evidence="16" key="2">
    <citation type="journal article" date="2021" name="World Allergy Organ. J.">
        <title>Chromosome-level assembly of Dermatophagoides farinae genome and transcriptome reveals two novel allergens Der f 37 and Der f 39.</title>
        <authorList>
            <person name="Chen J."/>
            <person name="Cai Z."/>
            <person name="Fan D."/>
            <person name="Hu J."/>
            <person name="Hou Y."/>
            <person name="He Y."/>
            <person name="Zhang Z."/>
            <person name="Zhao Z."/>
            <person name="Gao P."/>
            <person name="Hu W."/>
            <person name="Sun J."/>
            <person name="Li J."/>
            <person name="Ji K."/>
        </authorList>
    </citation>
    <scope>NUCLEOTIDE SEQUENCE</scope>
    <source>
        <strain evidence="16">JKM2019</strain>
    </source>
</reference>
<feature type="domain" description="GHMP kinase C-terminal" evidence="15">
    <location>
        <begin position="271"/>
        <end position="344"/>
    </location>
</feature>
<evidence type="ECO:0000256" key="2">
    <source>
        <dbReference type="ARBA" id="ARBA00006495"/>
    </source>
</evidence>
<dbReference type="Proteomes" id="UP000828236">
    <property type="component" value="Unassembled WGS sequence"/>
</dbReference>
<dbReference type="Pfam" id="PF08544">
    <property type="entry name" value="GHMP_kinases_C"/>
    <property type="match status" value="1"/>
</dbReference>
<evidence type="ECO:0000259" key="14">
    <source>
        <dbReference type="Pfam" id="PF00288"/>
    </source>
</evidence>
<feature type="domain" description="GHMP kinase N-terminal" evidence="14">
    <location>
        <begin position="124"/>
        <end position="197"/>
    </location>
</feature>
<keyword evidence="13" id="KW-0753">Steroid metabolism</keyword>
<accession>A0A9D4P8D0</accession>
<keyword evidence="10" id="KW-0460">Magnesium</keyword>
<sequence>MKSLLLAHSKSPGKLILSGEHSTVYGKNSVATTVDLYTECEIFAINDGTIRLQFCNLDYEKTWPLELLKNCPKLISDIDAFRFNGEESLMKINQLWNELQSEPTNISHSCLAFLFLYLSIGDLSERKSIKIVVKSNLPNGAGLGSSSAFIVSMAQALFTASQVSIDKKEFNRWCWEMDKIFHGKPSGVDNSICTYGGAILFRNGQLVEQIDHKDLPELKVILVNTQVPRNTKNMVEQCRQRLTIFTDIGNHLLELLNSLSQKVWSTLKDQSGGNLNQLSTLFEMNQHLLNCLNVGHEKIDEIVAIAKRHDLSAKLTGAGGGGVVMIYLNNDTKRESLLKQLHSNGFITYQVKLGVCGVHTVVN</sequence>
<dbReference type="OrthoDB" id="1652964at2759"/>
<dbReference type="GO" id="GO:0005524">
    <property type="term" value="F:ATP binding"/>
    <property type="evidence" value="ECO:0007669"/>
    <property type="project" value="UniProtKB-KW"/>
</dbReference>
<evidence type="ECO:0000256" key="13">
    <source>
        <dbReference type="RuleBase" id="RU363087"/>
    </source>
</evidence>
<dbReference type="EC" id="2.7.1.36" evidence="3 13"/>
<dbReference type="GO" id="GO:0004496">
    <property type="term" value="F:mevalonate kinase activity"/>
    <property type="evidence" value="ECO:0007669"/>
    <property type="project" value="UniProtKB-EC"/>
</dbReference>
<dbReference type="SUPFAM" id="SSF54211">
    <property type="entry name" value="Ribosomal protein S5 domain 2-like"/>
    <property type="match status" value="1"/>
</dbReference>
<keyword evidence="7 13" id="KW-0547">Nucleotide-binding</keyword>
<comment type="subcellular location">
    <subcellularLocation>
        <location evidence="1 13">Cytoplasm</location>
    </subcellularLocation>
</comment>
<evidence type="ECO:0000313" key="16">
    <source>
        <dbReference type="EMBL" id="KAH7646770.1"/>
    </source>
</evidence>
<dbReference type="PROSITE" id="PS00627">
    <property type="entry name" value="GHMP_KINASES_ATP"/>
    <property type="match status" value="1"/>
</dbReference>
<dbReference type="Gene3D" id="3.30.230.10">
    <property type="match status" value="1"/>
</dbReference>
<evidence type="ECO:0000256" key="3">
    <source>
        <dbReference type="ARBA" id="ARBA00012103"/>
    </source>
</evidence>
<dbReference type="InterPro" id="IPR006204">
    <property type="entry name" value="GHMP_kinase_N_dom"/>
</dbReference>
<keyword evidence="13" id="KW-0756">Sterol biosynthesis</keyword>
<dbReference type="InterPro" id="IPR006205">
    <property type="entry name" value="Mev_gal_kin"/>
</dbReference>
<dbReference type="GO" id="GO:0005829">
    <property type="term" value="C:cytosol"/>
    <property type="evidence" value="ECO:0007669"/>
    <property type="project" value="TreeGrafter"/>
</dbReference>
<keyword evidence="11 13" id="KW-0443">Lipid metabolism</keyword>
<comment type="catalytic activity">
    <reaction evidence="13">
        <text>(R)-mevalonate + ATP = (R)-5-phosphomevalonate + ADP + H(+)</text>
        <dbReference type="Rhea" id="RHEA:17065"/>
        <dbReference type="ChEBI" id="CHEBI:15378"/>
        <dbReference type="ChEBI" id="CHEBI:30616"/>
        <dbReference type="ChEBI" id="CHEBI:36464"/>
        <dbReference type="ChEBI" id="CHEBI:58146"/>
        <dbReference type="ChEBI" id="CHEBI:456216"/>
        <dbReference type="EC" id="2.7.1.36"/>
    </reaction>
</comment>
<keyword evidence="13" id="KW-0752">Steroid biosynthesis</keyword>
<evidence type="ECO:0000256" key="9">
    <source>
        <dbReference type="ARBA" id="ARBA00022840"/>
    </source>
</evidence>
<organism evidence="16">
    <name type="scientific">Dermatophagoides farinae</name>
    <name type="common">American house dust mite</name>
    <dbReference type="NCBI Taxonomy" id="6954"/>
    <lineage>
        <taxon>Eukaryota</taxon>
        <taxon>Metazoa</taxon>
        <taxon>Ecdysozoa</taxon>
        <taxon>Arthropoda</taxon>
        <taxon>Chelicerata</taxon>
        <taxon>Arachnida</taxon>
        <taxon>Acari</taxon>
        <taxon>Acariformes</taxon>
        <taxon>Sarcoptiformes</taxon>
        <taxon>Astigmata</taxon>
        <taxon>Psoroptidia</taxon>
        <taxon>Analgoidea</taxon>
        <taxon>Pyroglyphidae</taxon>
        <taxon>Dermatophagoidinae</taxon>
        <taxon>Dermatophagoides</taxon>
    </lineage>
</organism>
<evidence type="ECO:0000256" key="1">
    <source>
        <dbReference type="ARBA" id="ARBA00004496"/>
    </source>
</evidence>
<evidence type="ECO:0000256" key="7">
    <source>
        <dbReference type="ARBA" id="ARBA00022741"/>
    </source>
</evidence>
<dbReference type="SUPFAM" id="SSF55060">
    <property type="entry name" value="GHMP Kinase, C-terminal domain"/>
    <property type="match status" value="1"/>
</dbReference>
<comment type="pathway">
    <text evidence="12 13">Isoprenoid biosynthesis; isopentenyl diphosphate biosynthesis via mevalonate pathway; isopentenyl diphosphate from (R)-mevalonate: step 1/3.</text>
</comment>
<reference evidence="16" key="1">
    <citation type="submission" date="2020-06" db="EMBL/GenBank/DDBJ databases">
        <authorList>
            <person name="Ji K."/>
            <person name="Li J."/>
        </authorList>
    </citation>
    <scope>NUCLEOTIDE SEQUENCE</scope>
    <source>
        <strain evidence="16">JKM2019</strain>
        <tissue evidence="16">Whole body</tissue>
    </source>
</reference>
<dbReference type="PANTHER" id="PTHR43290">
    <property type="entry name" value="MEVALONATE KINASE"/>
    <property type="match status" value="1"/>
</dbReference>
<dbReference type="InterPro" id="IPR013750">
    <property type="entry name" value="GHMP_kinase_C_dom"/>
</dbReference>
<dbReference type="NCBIfam" id="TIGR00549">
    <property type="entry name" value="mevalon_kin"/>
    <property type="match status" value="1"/>
</dbReference>
<name>A0A9D4P8D0_DERFA</name>
<keyword evidence="6 13" id="KW-0808">Transferase</keyword>
<comment type="caution">
    <text evidence="16">The sequence shown here is derived from an EMBL/GenBank/DDBJ whole genome shotgun (WGS) entry which is preliminary data.</text>
</comment>
<dbReference type="Gene3D" id="3.30.70.890">
    <property type="entry name" value="GHMP kinase, C-terminal domain"/>
    <property type="match status" value="1"/>
</dbReference>
<evidence type="ECO:0000256" key="8">
    <source>
        <dbReference type="ARBA" id="ARBA00022777"/>
    </source>
</evidence>
<keyword evidence="9 13" id="KW-0067">ATP-binding</keyword>
<dbReference type="PANTHER" id="PTHR43290:SF2">
    <property type="entry name" value="MEVALONATE KINASE"/>
    <property type="match status" value="1"/>
</dbReference>
<gene>
    <name evidence="16" type="ORF">HUG17_2308</name>
</gene>
<dbReference type="PRINTS" id="PR00959">
    <property type="entry name" value="MEVGALKINASE"/>
</dbReference>
<evidence type="ECO:0000256" key="10">
    <source>
        <dbReference type="ARBA" id="ARBA00022842"/>
    </source>
</evidence>
<keyword evidence="8 13" id="KW-0418">Kinase</keyword>
<keyword evidence="13" id="KW-1207">Sterol metabolism</keyword>
<keyword evidence="4 13" id="KW-0963">Cytoplasm</keyword>
<dbReference type="InterPro" id="IPR014721">
    <property type="entry name" value="Ribsml_uS5_D2-typ_fold_subgr"/>
</dbReference>
<evidence type="ECO:0000256" key="11">
    <source>
        <dbReference type="ARBA" id="ARBA00023098"/>
    </source>
</evidence>
<dbReference type="GO" id="GO:0016126">
    <property type="term" value="P:sterol biosynthetic process"/>
    <property type="evidence" value="ECO:0007669"/>
    <property type="project" value="UniProtKB-KW"/>
</dbReference>
<dbReference type="AlphaFoldDB" id="A0A9D4P8D0"/>
<dbReference type="Pfam" id="PF00288">
    <property type="entry name" value="GHMP_kinases_N"/>
    <property type="match status" value="1"/>
</dbReference>
<evidence type="ECO:0000256" key="6">
    <source>
        <dbReference type="ARBA" id="ARBA00022679"/>
    </source>
</evidence>
<protein>
    <recommendedName>
        <fullName evidence="3 13">Mevalonate kinase</fullName>
        <shortName evidence="13">MK</shortName>
        <ecNumber evidence="3 13">2.7.1.36</ecNumber>
    </recommendedName>
</protein>
<evidence type="ECO:0000256" key="12">
    <source>
        <dbReference type="ARBA" id="ARBA00029438"/>
    </source>
</evidence>
<evidence type="ECO:0000259" key="15">
    <source>
        <dbReference type="Pfam" id="PF08544"/>
    </source>
</evidence>
<evidence type="ECO:0000256" key="5">
    <source>
        <dbReference type="ARBA" id="ARBA00022516"/>
    </source>
</evidence>
<dbReference type="GO" id="GO:0019287">
    <property type="term" value="P:isopentenyl diphosphate biosynthetic process, mevalonate pathway"/>
    <property type="evidence" value="ECO:0007669"/>
    <property type="project" value="TreeGrafter"/>
</dbReference>
<dbReference type="EMBL" id="SDOV01000001">
    <property type="protein sequence ID" value="KAH7646770.1"/>
    <property type="molecule type" value="Genomic_DNA"/>
</dbReference>
<keyword evidence="5 13" id="KW-0444">Lipid biosynthesis</keyword>
<dbReference type="InterPro" id="IPR036554">
    <property type="entry name" value="GHMP_kinase_C_sf"/>
</dbReference>
<comment type="similarity">
    <text evidence="2 13">Belongs to the GHMP kinase family. Mevalonate kinase subfamily.</text>
</comment>